<evidence type="ECO:0000313" key="2">
    <source>
        <dbReference type="Proteomes" id="UP000008798"/>
    </source>
</evidence>
<evidence type="ECO:0000313" key="1">
    <source>
        <dbReference type="EMBL" id="CBK79562.1"/>
    </source>
</evidence>
<protein>
    <submittedName>
        <fullName evidence="1">Uncharacterized protein</fullName>
    </submittedName>
</protein>
<reference evidence="1 2" key="2">
    <citation type="submission" date="2010-03" db="EMBL/GenBank/DDBJ databases">
        <authorList>
            <person name="Pajon A."/>
        </authorList>
    </citation>
    <scope>NUCLEOTIDE SEQUENCE [LARGE SCALE GENOMIC DNA]</scope>
    <source>
        <strain evidence="1 2">GD/7</strain>
    </source>
</reference>
<dbReference type="Proteomes" id="UP000008798">
    <property type="component" value="Chromosome"/>
</dbReference>
<dbReference type="EMBL" id="FP929038">
    <property type="protein sequence ID" value="CBK79562.1"/>
    <property type="molecule type" value="Genomic_DNA"/>
</dbReference>
<dbReference type="PATRIC" id="fig|717962.3.peg.478"/>
<reference evidence="1 2" key="1">
    <citation type="submission" date="2010-03" db="EMBL/GenBank/DDBJ databases">
        <title>The genome sequence of Coprococcus catus GD/7.</title>
        <authorList>
            <consortium name="metaHIT consortium -- http://www.metahit.eu/"/>
            <person name="Pajon A."/>
            <person name="Turner K."/>
            <person name="Parkhill J."/>
            <person name="Duncan S."/>
            <person name="Flint H."/>
        </authorList>
    </citation>
    <scope>NUCLEOTIDE SEQUENCE [LARGE SCALE GENOMIC DNA]</scope>
    <source>
        <strain evidence="1 2">GD/7</strain>
    </source>
</reference>
<sequence>MEVMLSKRNQREAFNHFSMKRMGVALMVCRFLSWRINGRLIMSR</sequence>
<dbReference type="HOGENOM" id="CLU_3214905_0_0_9"/>
<accession>D4J5E1</accession>
<organism evidence="1 2">
    <name type="scientific">Coprococcus catus GD/7</name>
    <dbReference type="NCBI Taxonomy" id="717962"/>
    <lineage>
        <taxon>Bacteria</taxon>
        <taxon>Bacillati</taxon>
        <taxon>Bacillota</taxon>
        <taxon>Clostridia</taxon>
        <taxon>Lachnospirales</taxon>
        <taxon>Lachnospiraceae</taxon>
        <taxon>Coprococcus</taxon>
    </lineage>
</organism>
<dbReference type="KEGG" id="cct:CC1_06730"/>
<gene>
    <name evidence="1" type="ORF">CC1_06730</name>
</gene>
<proteinExistence type="predicted"/>
<dbReference type="AlphaFoldDB" id="D4J5E1"/>
<name>D4J5E1_9FIRM</name>